<dbReference type="InParanoid" id="A0A1Q3BKU2"/>
<proteinExistence type="inferred from homology"/>
<keyword evidence="3 6" id="KW-0812">Transmembrane</keyword>
<comment type="subcellular location">
    <subcellularLocation>
        <location evidence="1">Membrane</location>
        <topology evidence="1">Multi-pass membrane protein</topology>
    </subcellularLocation>
</comment>
<dbReference type="Pfam" id="PF00854">
    <property type="entry name" value="PTR2"/>
    <property type="match status" value="1"/>
</dbReference>
<dbReference type="GO" id="GO:0022857">
    <property type="term" value="F:transmembrane transporter activity"/>
    <property type="evidence" value="ECO:0007669"/>
    <property type="project" value="InterPro"/>
</dbReference>
<name>A0A1Q3BKU2_CEPFO</name>
<comment type="similarity">
    <text evidence="2">Belongs to the major facilitator superfamily. Proton-dependent oligopeptide transporter (POT/PTR) (TC 2.A.17) family.</text>
</comment>
<keyword evidence="5 6" id="KW-0472">Membrane</keyword>
<feature type="transmembrane region" description="Helical" evidence="6">
    <location>
        <begin position="302"/>
        <end position="321"/>
    </location>
</feature>
<feature type="transmembrane region" description="Helical" evidence="6">
    <location>
        <begin position="114"/>
        <end position="138"/>
    </location>
</feature>
<dbReference type="AlphaFoldDB" id="A0A1Q3BKU2"/>
<evidence type="ECO:0000313" key="8">
    <source>
        <dbReference type="Proteomes" id="UP000187406"/>
    </source>
</evidence>
<evidence type="ECO:0000256" key="4">
    <source>
        <dbReference type="ARBA" id="ARBA00022989"/>
    </source>
</evidence>
<dbReference type="EMBL" id="BDDD01000638">
    <property type="protein sequence ID" value="GAV68519.1"/>
    <property type="molecule type" value="Genomic_DNA"/>
</dbReference>
<evidence type="ECO:0000256" key="3">
    <source>
        <dbReference type="ARBA" id="ARBA00022692"/>
    </source>
</evidence>
<dbReference type="PANTHER" id="PTHR11654">
    <property type="entry name" value="OLIGOPEPTIDE TRANSPORTER-RELATED"/>
    <property type="match status" value="1"/>
</dbReference>
<evidence type="ECO:0000256" key="6">
    <source>
        <dbReference type="SAM" id="Phobius"/>
    </source>
</evidence>
<gene>
    <name evidence="7" type="ORF">CFOL_v3_12022</name>
</gene>
<reference evidence="8" key="1">
    <citation type="submission" date="2016-04" db="EMBL/GenBank/DDBJ databases">
        <title>Cephalotus genome sequencing.</title>
        <authorList>
            <person name="Fukushima K."/>
            <person name="Hasebe M."/>
            <person name="Fang X."/>
        </authorList>
    </citation>
    <scope>NUCLEOTIDE SEQUENCE [LARGE SCALE GENOMIC DNA]</scope>
    <source>
        <strain evidence="8">cv. St1</strain>
    </source>
</reference>
<dbReference type="FunCoup" id="A0A1Q3BKU2">
    <property type="interactions" value="1"/>
</dbReference>
<keyword evidence="4 6" id="KW-1133">Transmembrane helix</keyword>
<dbReference type="Proteomes" id="UP000187406">
    <property type="component" value="Unassembled WGS sequence"/>
</dbReference>
<dbReference type="OrthoDB" id="1181826at2759"/>
<dbReference type="GO" id="GO:0016020">
    <property type="term" value="C:membrane"/>
    <property type="evidence" value="ECO:0007669"/>
    <property type="project" value="UniProtKB-SubCell"/>
</dbReference>
<sequence>MASFVRVTALIWADIVAWYAVWVMMTYLTNVWKLEVTHAAAIVNVFMGAAIIMPIGMAFMVDTFMGDYSMLLLSSLAYSFGMSFLAMSTPPVLAEAVGTCSAYEPDCIGNTQKVLFYTALALIAVGVAGHVTSLVSFINHQIETVDKDFHSKWKLPFQFGAFIVVILLSIIGGIALPYIKPWSTRFGIPAIFTVLATVLFLSGSCSYNYVSPQGRSLTTVFRVFVASASKILCGLPKDANNLYGSCRLDVDTLPHTQSLRCLDKAAIIVPTETLENQEQNRWKLCSVTEVEETKISLRMIPILITLIMCGVVSSVGATYFLEQANHMNRKLQKWRPEG</sequence>
<organism evidence="7 8">
    <name type="scientific">Cephalotus follicularis</name>
    <name type="common">Albany pitcher plant</name>
    <dbReference type="NCBI Taxonomy" id="3775"/>
    <lineage>
        <taxon>Eukaryota</taxon>
        <taxon>Viridiplantae</taxon>
        <taxon>Streptophyta</taxon>
        <taxon>Embryophyta</taxon>
        <taxon>Tracheophyta</taxon>
        <taxon>Spermatophyta</taxon>
        <taxon>Magnoliopsida</taxon>
        <taxon>eudicotyledons</taxon>
        <taxon>Gunneridae</taxon>
        <taxon>Pentapetalae</taxon>
        <taxon>rosids</taxon>
        <taxon>fabids</taxon>
        <taxon>Oxalidales</taxon>
        <taxon>Cephalotaceae</taxon>
        <taxon>Cephalotus</taxon>
    </lineage>
</organism>
<evidence type="ECO:0000256" key="5">
    <source>
        <dbReference type="ARBA" id="ARBA00023136"/>
    </source>
</evidence>
<accession>A0A1Q3BKU2</accession>
<evidence type="ECO:0000256" key="1">
    <source>
        <dbReference type="ARBA" id="ARBA00004141"/>
    </source>
</evidence>
<keyword evidence="8" id="KW-1185">Reference proteome</keyword>
<dbReference type="SUPFAM" id="SSF103473">
    <property type="entry name" value="MFS general substrate transporter"/>
    <property type="match status" value="1"/>
</dbReference>
<dbReference type="Gene3D" id="1.20.1250.20">
    <property type="entry name" value="MFS general substrate transporter like domains"/>
    <property type="match status" value="1"/>
</dbReference>
<evidence type="ECO:0000256" key="2">
    <source>
        <dbReference type="ARBA" id="ARBA00005982"/>
    </source>
</evidence>
<comment type="caution">
    <text evidence="7">The sequence shown here is derived from an EMBL/GenBank/DDBJ whole genome shotgun (WGS) entry which is preliminary data.</text>
</comment>
<feature type="transmembrane region" description="Helical" evidence="6">
    <location>
        <begin position="159"/>
        <end position="180"/>
    </location>
</feature>
<feature type="transmembrane region" description="Helical" evidence="6">
    <location>
        <begin position="7"/>
        <end position="28"/>
    </location>
</feature>
<evidence type="ECO:0000313" key="7">
    <source>
        <dbReference type="EMBL" id="GAV68519.1"/>
    </source>
</evidence>
<feature type="transmembrane region" description="Helical" evidence="6">
    <location>
        <begin position="40"/>
        <end position="61"/>
    </location>
</feature>
<feature type="transmembrane region" description="Helical" evidence="6">
    <location>
        <begin position="186"/>
        <end position="210"/>
    </location>
</feature>
<feature type="transmembrane region" description="Helical" evidence="6">
    <location>
        <begin position="68"/>
        <end position="87"/>
    </location>
</feature>
<dbReference type="InterPro" id="IPR036259">
    <property type="entry name" value="MFS_trans_sf"/>
</dbReference>
<protein>
    <submittedName>
        <fullName evidence="7">PTR2 domain-containing protein</fullName>
    </submittedName>
</protein>
<dbReference type="InterPro" id="IPR000109">
    <property type="entry name" value="POT_fam"/>
</dbReference>